<protein>
    <recommendedName>
        <fullName evidence="4">Eisosome protein 1</fullName>
    </recommendedName>
</protein>
<dbReference type="Pfam" id="PF12757">
    <property type="entry name" value="Eisosome1"/>
    <property type="match status" value="1"/>
</dbReference>
<dbReference type="EMBL" id="GG704912">
    <property type="protein sequence ID" value="EAS31816.3"/>
    <property type="molecule type" value="Genomic_DNA"/>
</dbReference>
<feature type="region of interest" description="Disordered" evidence="1">
    <location>
        <begin position="186"/>
        <end position="221"/>
    </location>
</feature>
<feature type="compositionally biased region" description="Basic and acidic residues" evidence="1">
    <location>
        <begin position="486"/>
        <end position="496"/>
    </location>
</feature>
<evidence type="ECO:0000313" key="2">
    <source>
        <dbReference type="EMBL" id="EAS31816.3"/>
    </source>
</evidence>
<dbReference type="OMA" id="NKVETEH"/>
<feature type="region of interest" description="Disordered" evidence="1">
    <location>
        <begin position="289"/>
        <end position="338"/>
    </location>
</feature>
<evidence type="ECO:0000256" key="1">
    <source>
        <dbReference type="SAM" id="MobiDB-lite"/>
    </source>
</evidence>
<feature type="compositionally biased region" description="Basic and acidic residues" evidence="1">
    <location>
        <begin position="535"/>
        <end position="552"/>
    </location>
</feature>
<feature type="compositionally biased region" description="Basic and acidic residues" evidence="1">
    <location>
        <begin position="124"/>
        <end position="138"/>
    </location>
</feature>
<keyword evidence="3" id="KW-1185">Reference proteome</keyword>
<feature type="region of interest" description="Disordered" evidence="1">
    <location>
        <begin position="1"/>
        <end position="75"/>
    </location>
</feature>
<dbReference type="Proteomes" id="UP000001261">
    <property type="component" value="Unassembled WGS sequence"/>
</dbReference>
<feature type="compositionally biased region" description="Low complexity" evidence="1">
    <location>
        <begin position="299"/>
        <end position="311"/>
    </location>
</feature>
<dbReference type="AlphaFoldDB" id="J3KA14"/>
<accession>J3KA14</accession>
<evidence type="ECO:0000313" key="3">
    <source>
        <dbReference type="Proteomes" id="UP000001261"/>
    </source>
</evidence>
<organism evidence="2 3">
    <name type="scientific">Coccidioides immitis (strain RS)</name>
    <name type="common">Valley fever fungus</name>
    <dbReference type="NCBI Taxonomy" id="246410"/>
    <lineage>
        <taxon>Eukaryota</taxon>
        <taxon>Fungi</taxon>
        <taxon>Dikarya</taxon>
        <taxon>Ascomycota</taxon>
        <taxon>Pezizomycotina</taxon>
        <taxon>Eurotiomycetes</taxon>
        <taxon>Eurotiomycetidae</taxon>
        <taxon>Onygenales</taxon>
        <taxon>Onygenaceae</taxon>
        <taxon>Coccidioides</taxon>
    </lineage>
</organism>
<dbReference type="RefSeq" id="XP_001243399.2">
    <property type="nucleotide sequence ID" value="XM_001243398.2"/>
</dbReference>
<sequence>MDIMSNAPLPRHDPRQGSVERGPDYATSAAHYVTRTTYRPIRGEKEAPRRAAGSEAASREQTGTRPRAVSGSEYAVAPELASKGAAASLRYPAEFQEVDPTTERLITAEEAKLSRAGSKAALRSARDRARTLESRETAPEELFESDQGARMAATGAMASTHRRTESASFQEGFPDLTHAISAASISHRTAQEEERGGMEPSRQVAFTSAPPQRAQDEAAKRNSHAAAVIMAKQMYAVMPQARDMATFETSGYPGPVDPLLTGLDPSRPSVNLMSEAERRVAARLAQMDEEQKSVKAYHSARASPRPRSVSSARRRPQSVADMETSSFTRGHAQRTGFARYTLREEENGVASPVEDDAVMEMARKNADDTISAIDRDLYTYTGRPSPAVLREWERRVNERSMAVTAPPTSTFVPMTGSKFEDNPQVRALARSKLQPRLDEIDDRVNEKRAREIEKQLDEAQQKRYEQIQKERDVETLKVHSQLLKLEQKQAKKDAKSAKKKKKDSKGKGRDEAEEHPPEQGNPTEDAGYAGLDGGPEDKNAPPKSLIERERNGESSTAATKPIRREEAEQQASTDPARQPNGTSSEAVPDTAGPQQARQAEEPALGGIVSQWSTSNYGEMAQAAEPKQPVQPAAEPSKQSPNRFSLKSIFSRSGPRDTGNQGSFEAPKRQMGSTAGDEIGHEPEEAPEIQPSQPGQPADAEPQPGITHRSSKFQENL</sequence>
<reference evidence="3" key="2">
    <citation type="journal article" date="2010" name="Genome Res.">
        <title>Population genomic sequencing of Coccidioides fungi reveals recent hybridization and transposon control.</title>
        <authorList>
            <person name="Neafsey D.E."/>
            <person name="Barker B.M."/>
            <person name="Sharpton T.J."/>
            <person name="Stajich J.E."/>
            <person name="Park D.J."/>
            <person name="Whiston E."/>
            <person name="Hung C.-Y."/>
            <person name="McMahan C."/>
            <person name="White J."/>
            <person name="Sykes S."/>
            <person name="Heiman D."/>
            <person name="Young S."/>
            <person name="Zeng Q."/>
            <person name="Abouelleil A."/>
            <person name="Aftuck L."/>
            <person name="Bessette D."/>
            <person name="Brown A."/>
            <person name="FitzGerald M."/>
            <person name="Lui A."/>
            <person name="Macdonald J.P."/>
            <person name="Priest M."/>
            <person name="Orbach M.J."/>
            <person name="Galgiani J.N."/>
            <person name="Kirkland T.N."/>
            <person name="Cole G.T."/>
            <person name="Birren B.W."/>
            <person name="Henn M.R."/>
            <person name="Taylor J.W."/>
            <person name="Rounsley S.D."/>
        </authorList>
    </citation>
    <scope>GENOME REANNOTATION</scope>
    <source>
        <strain evidence="3">RS</strain>
    </source>
</reference>
<proteinExistence type="predicted"/>
<dbReference type="VEuPathDB" id="FungiDB:CIMG_07295"/>
<reference evidence="3" key="1">
    <citation type="journal article" date="2009" name="Genome Res.">
        <title>Comparative genomic analyses of the human fungal pathogens Coccidioides and their relatives.</title>
        <authorList>
            <person name="Sharpton T.J."/>
            <person name="Stajich J.E."/>
            <person name="Rounsley S.D."/>
            <person name="Gardner M.J."/>
            <person name="Wortman J.R."/>
            <person name="Jordar V.S."/>
            <person name="Maiti R."/>
            <person name="Kodira C.D."/>
            <person name="Neafsey D.E."/>
            <person name="Zeng Q."/>
            <person name="Hung C.-Y."/>
            <person name="McMahan C."/>
            <person name="Muszewska A."/>
            <person name="Grynberg M."/>
            <person name="Mandel M.A."/>
            <person name="Kellner E.M."/>
            <person name="Barker B.M."/>
            <person name="Galgiani J.N."/>
            <person name="Orbach M.J."/>
            <person name="Kirkland T.N."/>
            <person name="Cole G.T."/>
            <person name="Henn M.R."/>
            <person name="Birren B.W."/>
            <person name="Taylor J.W."/>
        </authorList>
    </citation>
    <scope>NUCLEOTIDE SEQUENCE [LARGE SCALE GENOMIC DNA]</scope>
    <source>
        <strain evidence="3">RS</strain>
    </source>
</reference>
<gene>
    <name evidence="2" type="ORF">CIMG_07295</name>
</gene>
<feature type="region of interest" description="Disordered" evidence="1">
    <location>
        <begin position="109"/>
        <end position="148"/>
    </location>
</feature>
<dbReference type="GeneID" id="4562374"/>
<feature type="region of interest" description="Disordered" evidence="1">
    <location>
        <begin position="486"/>
        <end position="716"/>
    </location>
</feature>
<feature type="compositionally biased region" description="Basic and acidic residues" evidence="1">
    <location>
        <begin position="505"/>
        <end position="517"/>
    </location>
</feature>
<feature type="compositionally biased region" description="Polar residues" evidence="1">
    <location>
        <begin position="636"/>
        <end position="650"/>
    </location>
</feature>
<feature type="compositionally biased region" description="Low complexity" evidence="1">
    <location>
        <begin position="50"/>
        <end position="60"/>
    </location>
</feature>
<dbReference type="KEGG" id="cim:CIMG_07295"/>
<feature type="compositionally biased region" description="Polar residues" evidence="1">
    <location>
        <begin position="569"/>
        <end position="585"/>
    </location>
</feature>
<dbReference type="OrthoDB" id="4070583at2759"/>
<dbReference type="InterPro" id="IPR024527">
    <property type="entry name" value="Eisosome1"/>
</dbReference>
<dbReference type="InParanoid" id="J3KA14"/>
<name>J3KA14_COCIM</name>
<evidence type="ECO:0008006" key="4">
    <source>
        <dbReference type="Google" id="ProtNLM"/>
    </source>
</evidence>